<evidence type="ECO:0000256" key="1">
    <source>
        <dbReference type="ARBA" id="ARBA00004430"/>
    </source>
</evidence>
<dbReference type="FunFam" id="1.10.287.2620:FF:000004">
    <property type="entry name" value="Dynein axonemal heavy chain 17"/>
    <property type="match status" value="1"/>
</dbReference>
<evidence type="ECO:0000256" key="4">
    <source>
        <dbReference type="ARBA" id="ARBA00022701"/>
    </source>
</evidence>
<keyword evidence="8" id="KW-0243">Dynein</keyword>
<dbReference type="FunFam" id="1.10.8.710:FF:000002">
    <property type="entry name" value="dynein heavy chain 17, axonemal"/>
    <property type="match status" value="1"/>
</dbReference>
<keyword evidence="13" id="KW-0966">Cell projection</keyword>
<dbReference type="Gene3D" id="1.20.140.100">
    <property type="entry name" value="Dynein heavy chain, N-terminal domain 2"/>
    <property type="match status" value="1"/>
</dbReference>
<dbReference type="SUPFAM" id="SSF52540">
    <property type="entry name" value="P-loop containing nucleoside triphosphate hydrolases"/>
    <property type="match status" value="2"/>
</dbReference>
<evidence type="ECO:0000259" key="15">
    <source>
        <dbReference type="Pfam" id="PF12774"/>
    </source>
</evidence>
<gene>
    <name evidence="16" type="ORF">GSONMT00013239001</name>
</gene>
<comment type="subcellular location">
    <subcellularLocation>
        <location evidence="1">Cytoplasm</location>
        <location evidence="1">Cytoskeleton</location>
        <location evidence="1">Cilium axoneme</location>
    </subcellularLocation>
</comment>
<dbReference type="PaxDb" id="8022-A0A060XHG2"/>
<evidence type="ECO:0000259" key="14">
    <source>
        <dbReference type="Pfam" id="PF08393"/>
    </source>
</evidence>
<keyword evidence="6" id="KW-0547">Nucleotide-binding</keyword>
<evidence type="ECO:0000256" key="9">
    <source>
        <dbReference type="ARBA" id="ARBA00023054"/>
    </source>
</evidence>
<keyword evidence="5" id="KW-0677">Repeat</keyword>
<dbReference type="InterPro" id="IPR042222">
    <property type="entry name" value="Dynein_2_N"/>
</dbReference>
<dbReference type="InterPro" id="IPR013602">
    <property type="entry name" value="Dynein_heavy_linker"/>
</dbReference>
<dbReference type="InterPro" id="IPR035699">
    <property type="entry name" value="AAA_6"/>
</dbReference>
<dbReference type="FunFam" id="1.20.140.100:FF:000007">
    <property type="entry name" value="Dynein axonemal heavy chain 9"/>
    <property type="match status" value="1"/>
</dbReference>
<dbReference type="GO" id="GO:0051959">
    <property type="term" value="F:dynein light intermediate chain binding"/>
    <property type="evidence" value="ECO:0007669"/>
    <property type="project" value="InterPro"/>
</dbReference>
<dbReference type="PANTHER" id="PTHR45703">
    <property type="entry name" value="DYNEIN HEAVY CHAIN"/>
    <property type="match status" value="1"/>
</dbReference>
<accession>A0A060XHG2</accession>
<dbReference type="GO" id="GO:0005524">
    <property type="term" value="F:ATP binding"/>
    <property type="evidence" value="ECO:0007669"/>
    <property type="project" value="UniProtKB-KW"/>
</dbReference>
<evidence type="ECO:0000256" key="6">
    <source>
        <dbReference type="ARBA" id="ARBA00022741"/>
    </source>
</evidence>
<feature type="domain" description="Dynein heavy chain linker" evidence="14">
    <location>
        <begin position="128"/>
        <end position="532"/>
    </location>
</feature>
<dbReference type="GO" id="GO:0045505">
    <property type="term" value="F:dynein intermediate chain binding"/>
    <property type="evidence" value="ECO:0007669"/>
    <property type="project" value="InterPro"/>
</dbReference>
<name>A0A060XHG2_ONCMY</name>
<dbReference type="STRING" id="8022.A0A060XHG2"/>
<dbReference type="InterPro" id="IPR043157">
    <property type="entry name" value="Dynein_AAA1S"/>
</dbReference>
<protein>
    <recommendedName>
        <fullName evidence="18">Dynein axonemal heavy chain 17</fullName>
    </recommendedName>
</protein>
<evidence type="ECO:0000313" key="16">
    <source>
        <dbReference type="EMBL" id="CDQ76310.1"/>
    </source>
</evidence>
<reference evidence="16" key="1">
    <citation type="journal article" date="2014" name="Nat. Commun.">
        <title>The rainbow trout genome provides novel insights into evolution after whole-genome duplication in vertebrates.</title>
        <authorList>
            <person name="Berthelot C."/>
            <person name="Brunet F."/>
            <person name="Chalopin D."/>
            <person name="Juanchich A."/>
            <person name="Bernard M."/>
            <person name="Noel B."/>
            <person name="Bento P."/>
            <person name="Da Silva C."/>
            <person name="Labadie K."/>
            <person name="Alberti A."/>
            <person name="Aury J.M."/>
            <person name="Louis A."/>
            <person name="Dehais P."/>
            <person name="Bardou P."/>
            <person name="Montfort J."/>
            <person name="Klopp C."/>
            <person name="Cabau C."/>
            <person name="Gaspin C."/>
            <person name="Thorgaard G.H."/>
            <person name="Boussaha M."/>
            <person name="Quillet E."/>
            <person name="Guyomard R."/>
            <person name="Galiana D."/>
            <person name="Bobe J."/>
            <person name="Volff J.N."/>
            <person name="Genet C."/>
            <person name="Wincker P."/>
            <person name="Jaillon O."/>
            <person name="Roest Crollius H."/>
            <person name="Guiguen Y."/>
        </authorList>
    </citation>
    <scope>NUCLEOTIDE SEQUENCE [LARGE SCALE GENOMIC DNA]</scope>
</reference>
<evidence type="ECO:0000256" key="3">
    <source>
        <dbReference type="ARBA" id="ARBA00022490"/>
    </source>
</evidence>
<dbReference type="Proteomes" id="UP000193380">
    <property type="component" value="Unassembled WGS sequence"/>
</dbReference>
<dbReference type="Gene3D" id="3.20.180.20">
    <property type="entry name" value="Dynein heavy chain, N-terminal domain 2"/>
    <property type="match status" value="1"/>
</dbReference>
<dbReference type="Pfam" id="PF12774">
    <property type="entry name" value="AAA_6"/>
    <property type="match status" value="1"/>
</dbReference>
<dbReference type="Gene3D" id="1.10.8.710">
    <property type="match status" value="1"/>
</dbReference>
<dbReference type="GO" id="GO:0030286">
    <property type="term" value="C:dynein complex"/>
    <property type="evidence" value="ECO:0007669"/>
    <property type="project" value="UniProtKB-KW"/>
</dbReference>
<keyword evidence="4" id="KW-0493">Microtubule</keyword>
<evidence type="ECO:0008006" key="18">
    <source>
        <dbReference type="Google" id="ProtNLM"/>
    </source>
</evidence>
<keyword evidence="7" id="KW-0067">ATP-binding</keyword>
<evidence type="ECO:0000256" key="2">
    <source>
        <dbReference type="ARBA" id="ARBA00008887"/>
    </source>
</evidence>
<proteinExistence type="inferred from homology"/>
<dbReference type="EMBL" id="FR905128">
    <property type="protein sequence ID" value="CDQ76310.1"/>
    <property type="molecule type" value="Genomic_DNA"/>
</dbReference>
<dbReference type="FunFam" id="1.20.58.1120:FF:000002">
    <property type="entry name" value="Dynein heavy chain 9, axonemal"/>
    <property type="match status" value="1"/>
</dbReference>
<reference evidence="16" key="2">
    <citation type="submission" date="2014-03" db="EMBL/GenBank/DDBJ databases">
        <authorList>
            <person name="Genoscope - CEA"/>
        </authorList>
    </citation>
    <scope>NUCLEOTIDE SEQUENCE</scope>
</reference>
<evidence type="ECO:0000256" key="7">
    <source>
        <dbReference type="ARBA" id="ARBA00022840"/>
    </source>
</evidence>
<dbReference type="Pfam" id="PF08393">
    <property type="entry name" value="DHC_N2"/>
    <property type="match status" value="1"/>
</dbReference>
<evidence type="ECO:0000256" key="13">
    <source>
        <dbReference type="ARBA" id="ARBA00023273"/>
    </source>
</evidence>
<keyword evidence="9" id="KW-0175">Coiled coil</keyword>
<evidence type="ECO:0000256" key="10">
    <source>
        <dbReference type="ARBA" id="ARBA00023069"/>
    </source>
</evidence>
<sequence length="1050" mass="120246">MFSPLKETIQFLKDFGEELPDEVHAQLQDLPEHWNNVKKTSLQVKQNLAPLQAHEVNIVRRKCQQFEIKQYEFREKFRQQPFFQFAFENPHGALDDIQMDIMGLEEEMEGLSNSAGLFEVNVPDYKQLKTCRKEIILLKELWDMILLVSGNMDDWKTTLWKDINVDEMDMDTKKYAKDIKGLDKEMRAWDAFTGLDSMVKNMMTSLRAVGELQNPAIRDRHWLQLMMATKVKFDMSEKTTFEDLLKLNLHQFEDEVRSIVDKAVKESGMEKTLAELDSTWSSMVFEHEPHGRTGTMLLKPNEELVETLEDNQVQLQTLMTSKYIAHFLEEVSGWQHRLSTADSVISIWFTVQRTWTHLESIFIGSEDIRCQLPEDSKRFDGIDMDFKEIMAEAMKVTNVVESTNKKGLLEKLESLETGLAMCEKALAEYLETKRLAFPRFYFVSSADLLDILSNGNDPVEVSKHLSKLFDSLSNLKFQLDESGKPIKVALGMWSEEIEYVTFDKDCDCSGQVEMWLNRVLERMCATLRVEFGEAVQAYEEKPREQWLFDYPAQIALATTQIWWTTEVGIAFARLEEGYENALKDYFKKQVTQLNTLITLLIGELSRGDRQKIMTICTIDVHARDVVSKLISTKIDNVGAFMWQSQLRHRWDDHNKHCFANICDALFRYSYEYLGNTPRLVITPLTDRCYITLTQSLHLIMGGAPAGPAGTGKTETTKDLGRALGIMVYVFNCSEQMDYKSCGDIYKGLAQTGAWGCFDEFNRISVEVLSVIAVQVKSVQDAIRDKKIIFNFLGETIKLIPTVGAFITMNPGYAGRAELPENLKALFRPCAMVVPDFELICEIMLVAEGFIDARVLARKFITLYTLCKELLSKQDHYDWGLRAIKSVLVVAGSLKRGDPGRPEDQVLMRALRDFNVPKIVMDDSPVFLGLIGDLFPALDVPRKRNLDFEKVVKKSVLDLNLQAEDSFILKVVQLEELLAVRHSVFIIGNAGTGKSKVMRSLNKTYQTMKRKPVIVDLDPKAVTCDELFGIINPATREWKDGTMELVRLKYS</sequence>
<keyword evidence="12" id="KW-0206">Cytoskeleton</keyword>
<dbReference type="Gene3D" id="1.10.287.2620">
    <property type="match status" value="1"/>
</dbReference>
<evidence type="ECO:0000256" key="5">
    <source>
        <dbReference type="ARBA" id="ARBA00022737"/>
    </source>
</evidence>
<dbReference type="AlphaFoldDB" id="A0A060XHG2"/>
<dbReference type="PANTHER" id="PTHR45703:SF4">
    <property type="entry name" value="DYNEIN AXONEMAL HEAVY CHAIN 17"/>
    <property type="match status" value="1"/>
</dbReference>
<dbReference type="FunFam" id="3.40.50.300:FF:000219">
    <property type="entry name" value="Dynein axonemal heavy chain 17"/>
    <property type="match status" value="1"/>
</dbReference>
<evidence type="ECO:0000256" key="8">
    <source>
        <dbReference type="ARBA" id="ARBA00023017"/>
    </source>
</evidence>
<dbReference type="Gene3D" id="3.40.50.300">
    <property type="entry name" value="P-loop containing nucleotide triphosphate hydrolases"/>
    <property type="match status" value="2"/>
</dbReference>
<keyword evidence="11" id="KW-0505">Motor protein</keyword>
<dbReference type="GO" id="GO:0005874">
    <property type="term" value="C:microtubule"/>
    <property type="evidence" value="ECO:0007669"/>
    <property type="project" value="UniProtKB-KW"/>
</dbReference>
<keyword evidence="10" id="KW-0969">Cilium</keyword>
<evidence type="ECO:0000256" key="12">
    <source>
        <dbReference type="ARBA" id="ARBA00023212"/>
    </source>
</evidence>
<dbReference type="InterPro" id="IPR027417">
    <property type="entry name" value="P-loop_NTPase"/>
</dbReference>
<dbReference type="GO" id="GO:0007018">
    <property type="term" value="P:microtubule-based movement"/>
    <property type="evidence" value="ECO:0007669"/>
    <property type="project" value="InterPro"/>
</dbReference>
<dbReference type="GO" id="GO:0005930">
    <property type="term" value="C:axoneme"/>
    <property type="evidence" value="ECO:0007669"/>
    <property type="project" value="UniProtKB-SubCell"/>
</dbReference>
<dbReference type="FunFam" id="3.20.180.20:FF:000001">
    <property type="entry name" value="Dynein axonemal heavy chain 5"/>
    <property type="match status" value="1"/>
</dbReference>
<dbReference type="Gene3D" id="1.20.58.1120">
    <property type="match status" value="1"/>
</dbReference>
<evidence type="ECO:0000313" key="17">
    <source>
        <dbReference type="Proteomes" id="UP000193380"/>
    </source>
</evidence>
<dbReference type="InterPro" id="IPR026983">
    <property type="entry name" value="DHC"/>
</dbReference>
<organism evidence="16 17">
    <name type="scientific">Oncorhynchus mykiss</name>
    <name type="common">Rainbow trout</name>
    <name type="synonym">Salmo gairdneri</name>
    <dbReference type="NCBI Taxonomy" id="8022"/>
    <lineage>
        <taxon>Eukaryota</taxon>
        <taxon>Metazoa</taxon>
        <taxon>Chordata</taxon>
        <taxon>Craniata</taxon>
        <taxon>Vertebrata</taxon>
        <taxon>Euteleostomi</taxon>
        <taxon>Actinopterygii</taxon>
        <taxon>Neopterygii</taxon>
        <taxon>Teleostei</taxon>
        <taxon>Protacanthopterygii</taxon>
        <taxon>Salmoniformes</taxon>
        <taxon>Salmonidae</taxon>
        <taxon>Salmoninae</taxon>
        <taxon>Oncorhynchus</taxon>
    </lineage>
</organism>
<comment type="similarity">
    <text evidence="2">Belongs to the dynein heavy chain family.</text>
</comment>
<feature type="domain" description="Dynein heavy chain hydrolytic ATP-binding dynein motor region" evidence="15">
    <location>
        <begin position="668"/>
        <end position="994"/>
    </location>
</feature>
<evidence type="ECO:0000256" key="11">
    <source>
        <dbReference type="ARBA" id="ARBA00023175"/>
    </source>
</evidence>
<keyword evidence="3" id="KW-0963">Cytoplasm</keyword>
<dbReference type="InterPro" id="IPR042228">
    <property type="entry name" value="Dynein_linker_3"/>
</dbReference>